<comment type="similarity">
    <text evidence="4 5">Belongs to the glutamine synthetase family.</text>
</comment>
<organism evidence="7 8">
    <name type="scientific">Thalassospira tepidiphila MCCC 1A03514</name>
    <dbReference type="NCBI Taxonomy" id="1177930"/>
    <lineage>
        <taxon>Bacteria</taxon>
        <taxon>Pseudomonadati</taxon>
        <taxon>Pseudomonadota</taxon>
        <taxon>Alphaproteobacteria</taxon>
        <taxon>Rhodospirillales</taxon>
        <taxon>Thalassospiraceae</taxon>
        <taxon>Thalassospira</taxon>
    </lineage>
</organism>
<dbReference type="Pfam" id="PF00120">
    <property type="entry name" value="Gln-synt_C"/>
    <property type="match status" value="1"/>
</dbReference>
<gene>
    <name evidence="7" type="ORF">TH4_17240</name>
</gene>
<sequence>MTMNKSFVEDSRAEAQRFFEENPDVELVELLIPDINGVFRGKRISKQKFLKSFSEGVTLPGSMCLVDITGDNPEGTGLLWSSGDQDNLAKPIPGTLCRVPYGELPLAQVMMSLYNLDGTKFFADPRNVLQGVVDRMAADGFYPTVALELEFYLADQNQETAAPLPPQPLGGGIASDGVQVYGLQQIEDFEKVLHDAVAELNRQGIPADTIVAEAGPGQFEINLGHVTDPMMAADHAMQLKRVVKGIAWDHGVTATFMAKPYSDQAGNGLHVHVSLRDKDDNNVLSPVGDEEVSDNLRFAIGGLQESMFESMAIFAPNPNSFRRFQNKAYAPMSPNWGLNNRTVALRIPAGSPKAARVEHRVSGADANPYLVLACVLAGMHHGMKNKLDPGEPTVGNGYEQHGGRIVPRSMISALDRFVEGDIVKEYLGERFVEVFDICRRAEYDEFFAEVTQLEYRWYLDAV</sequence>
<evidence type="ECO:0000256" key="5">
    <source>
        <dbReference type="RuleBase" id="RU000384"/>
    </source>
</evidence>
<proteinExistence type="inferred from homology"/>
<dbReference type="PROSITE" id="PS51987">
    <property type="entry name" value="GS_CATALYTIC"/>
    <property type="match status" value="1"/>
</dbReference>
<name>A0A853KWF2_9PROT</name>
<dbReference type="InterPro" id="IPR027303">
    <property type="entry name" value="Gln_synth_gly_rich_site"/>
</dbReference>
<reference evidence="7 8" key="1">
    <citation type="submission" date="2014-07" db="EMBL/GenBank/DDBJ databases">
        <title>Draft genome sequence of Thalassospira tepidiphila 1-1B.</title>
        <authorList>
            <person name="Lai Q."/>
            <person name="Shao Z."/>
        </authorList>
    </citation>
    <scope>NUCLEOTIDE SEQUENCE [LARGE SCALE GENOMIC DNA]</scope>
    <source>
        <strain evidence="7 8">MCCC 1A03514</strain>
    </source>
</reference>
<evidence type="ECO:0000313" key="8">
    <source>
        <dbReference type="Proteomes" id="UP000094009"/>
    </source>
</evidence>
<dbReference type="Gene3D" id="3.30.590.10">
    <property type="entry name" value="Glutamine synthetase/guanido kinase, catalytic domain"/>
    <property type="match status" value="1"/>
</dbReference>
<dbReference type="AlphaFoldDB" id="A0A853KWF2"/>
<comment type="caution">
    <text evidence="7">The sequence shown here is derived from an EMBL/GenBank/DDBJ whole genome shotgun (WGS) entry which is preliminary data.</text>
</comment>
<dbReference type="InterPro" id="IPR008146">
    <property type="entry name" value="Gln_synth_cat_dom"/>
</dbReference>
<dbReference type="SUPFAM" id="SSF54368">
    <property type="entry name" value="Glutamine synthetase, N-terminal domain"/>
    <property type="match status" value="1"/>
</dbReference>
<accession>A0A853KWF2</accession>
<evidence type="ECO:0000256" key="3">
    <source>
        <dbReference type="ARBA" id="ARBA00022842"/>
    </source>
</evidence>
<keyword evidence="2" id="KW-0436">Ligase</keyword>
<evidence type="ECO:0000256" key="2">
    <source>
        <dbReference type="ARBA" id="ARBA00022598"/>
    </source>
</evidence>
<protein>
    <submittedName>
        <fullName evidence="7">Glutamine synthetase</fullName>
    </submittedName>
</protein>
<dbReference type="GO" id="GO:0006598">
    <property type="term" value="P:polyamine catabolic process"/>
    <property type="evidence" value="ECO:0007669"/>
    <property type="project" value="TreeGrafter"/>
</dbReference>
<dbReference type="GO" id="GO:0006542">
    <property type="term" value="P:glutamine biosynthetic process"/>
    <property type="evidence" value="ECO:0007669"/>
    <property type="project" value="InterPro"/>
</dbReference>
<dbReference type="InterPro" id="IPR014746">
    <property type="entry name" value="Gln_synth/guanido_kin_cat_dom"/>
</dbReference>
<dbReference type="GO" id="GO:0004356">
    <property type="term" value="F:glutamine synthetase activity"/>
    <property type="evidence" value="ECO:0007669"/>
    <property type="project" value="InterPro"/>
</dbReference>
<dbReference type="Proteomes" id="UP000094009">
    <property type="component" value="Unassembled WGS sequence"/>
</dbReference>
<dbReference type="SUPFAM" id="SSF55931">
    <property type="entry name" value="Glutamine synthetase/guanido kinase"/>
    <property type="match status" value="1"/>
</dbReference>
<dbReference type="PANTHER" id="PTHR43785">
    <property type="entry name" value="GAMMA-GLUTAMYLPUTRESCINE SYNTHETASE"/>
    <property type="match status" value="1"/>
</dbReference>
<comment type="cofactor">
    <cofactor evidence="1">
        <name>Mg(2+)</name>
        <dbReference type="ChEBI" id="CHEBI:18420"/>
    </cofactor>
</comment>
<dbReference type="Gene3D" id="3.10.20.70">
    <property type="entry name" value="Glutamine synthetase, N-terminal domain"/>
    <property type="match status" value="1"/>
</dbReference>
<dbReference type="PROSITE" id="PS00181">
    <property type="entry name" value="GLNA_ATP"/>
    <property type="match status" value="1"/>
</dbReference>
<feature type="domain" description="GS catalytic" evidence="6">
    <location>
        <begin position="125"/>
        <end position="462"/>
    </location>
</feature>
<dbReference type="SMART" id="SM01230">
    <property type="entry name" value="Gln-synt_C"/>
    <property type="match status" value="1"/>
</dbReference>
<dbReference type="PANTHER" id="PTHR43785:SF12">
    <property type="entry name" value="TYPE-1 GLUTAMINE SYNTHETASE 2"/>
    <property type="match status" value="1"/>
</dbReference>
<evidence type="ECO:0000256" key="4">
    <source>
        <dbReference type="PROSITE-ProRule" id="PRU01331"/>
    </source>
</evidence>
<dbReference type="InterPro" id="IPR036651">
    <property type="entry name" value="Gln_synt_N_sf"/>
</dbReference>
<dbReference type="EMBL" id="JPVZ01000009">
    <property type="protein sequence ID" value="OAZ08393.1"/>
    <property type="molecule type" value="Genomic_DNA"/>
</dbReference>
<evidence type="ECO:0000313" key="7">
    <source>
        <dbReference type="EMBL" id="OAZ08393.1"/>
    </source>
</evidence>
<evidence type="ECO:0000256" key="1">
    <source>
        <dbReference type="ARBA" id="ARBA00001946"/>
    </source>
</evidence>
<evidence type="ECO:0000259" key="6">
    <source>
        <dbReference type="PROSITE" id="PS51987"/>
    </source>
</evidence>
<keyword evidence="3" id="KW-0460">Magnesium</keyword>